<dbReference type="EMBL" id="BPQQ01000052">
    <property type="protein sequence ID" value="GJE02302.1"/>
    <property type="molecule type" value="Genomic_DNA"/>
</dbReference>
<evidence type="ECO:0008006" key="3">
    <source>
        <dbReference type="Google" id="ProtNLM"/>
    </source>
</evidence>
<name>A0ABQ4SGS9_9HYPH</name>
<evidence type="ECO:0000313" key="2">
    <source>
        <dbReference type="Proteomes" id="UP001055153"/>
    </source>
</evidence>
<dbReference type="Gene3D" id="3.30.310.50">
    <property type="entry name" value="Alpha-D-phosphohexomutase, C-terminal domain"/>
    <property type="match status" value="1"/>
</dbReference>
<accession>A0ABQ4SGS9</accession>
<dbReference type="InterPro" id="IPR014543">
    <property type="entry name" value="UCP028291"/>
</dbReference>
<sequence length="103" mass="11119">MSGPVTLAARARVDTPQASRYLTQLCKHWSHKFPETQFGPERGAVPFGEGRSATFEADAEGLTLTVTAPDLAALTRLEGVVAEHLARFAVRENLGGLAWTRLA</sequence>
<proteinExistence type="predicted"/>
<dbReference type="Pfam" id="PF09981">
    <property type="entry name" value="DUF2218"/>
    <property type="match status" value="1"/>
</dbReference>
<evidence type="ECO:0000313" key="1">
    <source>
        <dbReference type="EMBL" id="GJE02302.1"/>
    </source>
</evidence>
<reference evidence="1" key="1">
    <citation type="journal article" date="2021" name="Front. Microbiol.">
        <title>Comprehensive Comparative Genomics and Phenotyping of Methylobacterium Species.</title>
        <authorList>
            <person name="Alessa O."/>
            <person name="Ogura Y."/>
            <person name="Fujitani Y."/>
            <person name="Takami H."/>
            <person name="Hayashi T."/>
            <person name="Sahin N."/>
            <person name="Tani A."/>
        </authorList>
    </citation>
    <scope>NUCLEOTIDE SEQUENCE</scope>
    <source>
        <strain evidence="1">DSM 17168</strain>
    </source>
</reference>
<keyword evidence="2" id="KW-1185">Reference proteome</keyword>
<dbReference type="RefSeq" id="WP_238238163.1">
    <property type="nucleotide sequence ID" value="NZ_BPQQ01000052.1"/>
</dbReference>
<reference evidence="1" key="2">
    <citation type="submission" date="2021-08" db="EMBL/GenBank/DDBJ databases">
        <authorList>
            <person name="Tani A."/>
            <person name="Ola A."/>
            <person name="Ogura Y."/>
            <person name="Katsura K."/>
            <person name="Hayashi T."/>
        </authorList>
    </citation>
    <scope>NUCLEOTIDE SEQUENCE</scope>
    <source>
        <strain evidence="1">DSM 17168</strain>
    </source>
</reference>
<dbReference type="Proteomes" id="UP001055153">
    <property type="component" value="Unassembled WGS sequence"/>
</dbReference>
<organism evidence="1 2">
    <name type="scientific">Methylobacterium isbiliense</name>
    <dbReference type="NCBI Taxonomy" id="315478"/>
    <lineage>
        <taxon>Bacteria</taxon>
        <taxon>Pseudomonadati</taxon>
        <taxon>Pseudomonadota</taxon>
        <taxon>Alphaproteobacteria</taxon>
        <taxon>Hyphomicrobiales</taxon>
        <taxon>Methylobacteriaceae</taxon>
        <taxon>Methylobacterium</taxon>
    </lineage>
</organism>
<protein>
    <recommendedName>
        <fullName evidence="3">DUF2218 domain-containing protein</fullName>
    </recommendedName>
</protein>
<comment type="caution">
    <text evidence="1">The sequence shown here is derived from an EMBL/GenBank/DDBJ whole genome shotgun (WGS) entry which is preliminary data.</text>
</comment>
<gene>
    <name evidence="1" type="ORF">GMJLKIPL_4248</name>
</gene>
<dbReference type="PIRSF" id="PIRSF028291">
    <property type="entry name" value="UCP028291"/>
    <property type="match status" value="1"/>
</dbReference>